<dbReference type="SUPFAM" id="SSF53254">
    <property type="entry name" value="Phosphoglycerate mutase-like"/>
    <property type="match status" value="1"/>
</dbReference>
<sequence length="188" mass="21750">MDIYIVRHTTPHIDKGICYGQSDLELISSYPEEFQVILDTIPKGDYHIISSPLQRCSAFAKAYKSPITYDNRLLELNFGDWELMPWNDIPQKDIEPWMNDFVNVRVPNGESYIDLTTRVYSFFEELIQSELAQPVIIVTHAGPIRSLLAKLLKIPLEKSFRIKIQYGDVIHLKKEDNDIKVITKIPIS</sequence>
<dbReference type="AlphaFoldDB" id="A0A238ZNT5"/>
<keyword evidence="3" id="KW-1185">Reference proteome</keyword>
<dbReference type="InterPro" id="IPR017578">
    <property type="entry name" value="Ribazole_CobC"/>
</dbReference>
<proteinExistence type="predicted"/>
<dbReference type="GO" id="GO:0043755">
    <property type="term" value="F:alpha-ribazole phosphatase activity"/>
    <property type="evidence" value="ECO:0007669"/>
    <property type="project" value="UniProtKB-UniRule"/>
</dbReference>
<dbReference type="InterPro" id="IPR029033">
    <property type="entry name" value="His_PPase_superfam"/>
</dbReference>
<protein>
    <recommendedName>
        <fullName evidence="1">Alpha-ribazole phosphatase</fullName>
        <ecNumber evidence="1">3.1.3.73</ecNumber>
    </recommendedName>
</protein>
<dbReference type="EMBL" id="FZNY01000003">
    <property type="protein sequence ID" value="SNR84333.1"/>
    <property type="molecule type" value="Genomic_DNA"/>
</dbReference>
<evidence type="ECO:0000313" key="3">
    <source>
        <dbReference type="Proteomes" id="UP000198379"/>
    </source>
</evidence>
<organism evidence="2 3">
    <name type="scientific">Dokdonia pacifica</name>
    <dbReference type="NCBI Taxonomy" id="1627892"/>
    <lineage>
        <taxon>Bacteria</taxon>
        <taxon>Pseudomonadati</taxon>
        <taxon>Bacteroidota</taxon>
        <taxon>Flavobacteriia</taxon>
        <taxon>Flavobacteriales</taxon>
        <taxon>Flavobacteriaceae</taxon>
        <taxon>Dokdonia</taxon>
    </lineage>
</organism>
<dbReference type="OrthoDB" id="9782128at2"/>
<dbReference type="SMART" id="SM00855">
    <property type="entry name" value="PGAM"/>
    <property type="match status" value="1"/>
</dbReference>
<reference evidence="2 3" key="1">
    <citation type="submission" date="2017-06" db="EMBL/GenBank/DDBJ databases">
        <authorList>
            <person name="Kim H.J."/>
            <person name="Triplett B.A."/>
        </authorList>
    </citation>
    <scope>NUCLEOTIDE SEQUENCE [LARGE SCALE GENOMIC DNA]</scope>
    <source>
        <strain evidence="2 3">DSM 25597</strain>
    </source>
</reference>
<dbReference type="Proteomes" id="UP000198379">
    <property type="component" value="Unassembled WGS sequence"/>
</dbReference>
<dbReference type="Gene3D" id="3.40.50.1240">
    <property type="entry name" value="Phosphoglycerate mutase-like"/>
    <property type="match status" value="1"/>
</dbReference>
<evidence type="ECO:0000256" key="1">
    <source>
        <dbReference type="NCBIfam" id="TIGR03162"/>
    </source>
</evidence>
<dbReference type="PANTHER" id="PTHR10606">
    <property type="entry name" value="6-PHOSPHOFRUCTO-2-KINASE/FRUCTOSE-2,6-BISPHOSPHATASE"/>
    <property type="match status" value="1"/>
</dbReference>
<dbReference type="GO" id="GO:0009236">
    <property type="term" value="P:cobalamin biosynthetic process"/>
    <property type="evidence" value="ECO:0007669"/>
    <property type="project" value="UniProtKB-UniRule"/>
</dbReference>
<dbReference type="NCBIfam" id="TIGR03162">
    <property type="entry name" value="ribazole_cobC"/>
    <property type="match status" value="1"/>
</dbReference>
<dbReference type="RefSeq" id="WP_089371662.1">
    <property type="nucleotide sequence ID" value="NZ_BMEP01000001.1"/>
</dbReference>
<dbReference type="Pfam" id="PF00300">
    <property type="entry name" value="His_Phos_1"/>
    <property type="match status" value="1"/>
</dbReference>
<dbReference type="GO" id="GO:0004331">
    <property type="term" value="F:fructose-2,6-bisphosphate 2-phosphatase activity"/>
    <property type="evidence" value="ECO:0007669"/>
    <property type="project" value="TreeGrafter"/>
</dbReference>
<dbReference type="CDD" id="cd07067">
    <property type="entry name" value="HP_PGM_like"/>
    <property type="match status" value="1"/>
</dbReference>
<dbReference type="InterPro" id="IPR003094">
    <property type="entry name" value="6Pfruct_kin"/>
</dbReference>
<dbReference type="GO" id="GO:0006003">
    <property type="term" value="P:fructose 2,6-bisphosphate metabolic process"/>
    <property type="evidence" value="ECO:0007669"/>
    <property type="project" value="InterPro"/>
</dbReference>
<accession>A0A238ZNT5</accession>
<dbReference type="GO" id="GO:0005524">
    <property type="term" value="F:ATP binding"/>
    <property type="evidence" value="ECO:0007669"/>
    <property type="project" value="InterPro"/>
</dbReference>
<dbReference type="GO" id="GO:0005829">
    <property type="term" value="C:cytosol"/>
    <property type="evidence" value="ECO:0007669"/>
    <property type="project" value="TreeGrafter"/>
</dbReference>
<gene>
    <name evidence="2" type="ORF">SAMN06265376_103342</name>
</gene>
<dbReference type="EC" id="3.1.3.73" evidence="1"/>
<dbReference type="GO" id="GO:0003873">
    <property type="term" value="F:6-phosphofructo-2-kinase activity"/>
    <property type="evidence" value="ECO:0007669"/>
    <property type="project" value="TreeGrafter"/>
</dbReference>
<name>A0A238ZNT5_9FLAO</name>
<dbReference type="InterPro" id="IPR013078">
    <property type="entry name" value="His_Pase_superF_clade-1"/>
</dbReference>
<dbReference type="PANTHER" id="PTHR10606:SF44">
    <property type="entry name" value="6-PHOSPHOFRUCTO 2-KINASE_FRUCTOSE 2,6-BISPHOSPHATASE LONG FORM"/>
    <property type="match status" value="1"/>
</dbReference>
<evidence type="ECO:0000313" key="2">
    <source>
        <dbReference type="EMBL" id="SNR84333.1"/>
    </source>
</evidence>